<comment type="caution">
    <text evidence="1">The sequence shown here is derived from an EMBL/GenBank/DDBJ whole genome shotgun (WGS) entry which is preliminary data.</text>
</comment>
<name>A0A2I0I4R7_PUNGR</name>
<accession>A0A2I0I4R7</accession>
<dbReference type="STRING" id="22663.A0A2I0I4R7"/>
<protein>
    <submittedName>
        <fullName evidence="1">Uncharacterized protein</fullName>
    </submittedName>
</protein>
<evidence type="ECO:0000313" key="2">
    <source>
        <dbReference type="Proteomes" id="UP000233551"/>
    </source>
</evidence>
<proteinExistence type="predicted"/>
<sequence length="130" mass="14951">MVEKFQLGRAPLAIDQIIWDSKIISGLSKILESISKSRYFELGCGNVTRLVSGVKSFSGFYGEEWPHRRLRWLHSLGSCEVIANFKSATVEMLVTTSWDVRAIHRRLESLIDREYLERDVNDSDLVEYIA</sequence>
<evidence type="ECO:0000313" key="1">
    <source>
        <dbReference type="EMBL" id="PKI38947.1"/>
    </source>
</evidence>
<organism evidence="1 2">
    <name type="scientific">Punica granatum</name>
    <name type="common">Pomegranate</name>
    <dbReference type="NCBI Taxonomy" id="22663"/>
    <lineage>
        <taxon>Eukaryota</taxon>
        <taxon>Viridiplantae</taxon>
        <taxon>Streptophyta</taxon>
        <taxon>Embryophyta</taxon>
        <taxon>Tracheophyta</taxon>
        <taxon>Spermatophyta</taxon>
        <taxon>Magnoliopsida</taxon>
        <taxon>eudicotyledons</taxon>
        <taxon>Gunneridae</taxon>
        <taxon>Pentapetalae</taxon>
        <taxon>rosids</taxon>
        <taxon>malvids</taxon>
        <taxon>Myrtales</taxon>
        <taxon>Lythraceae</taxon>
        <taxon>Punica</taxon>
    </lineage>
</organism>
<dbReference type="Proteomes" id="UP000233551">
    <property type="component" value="Unassembled WGS sequence"/>
</dbReference>
<reference evidence="1 2" key="1">
    <citation type="submission" date="2017-11" db="EMBL/GenBank/DDBJ databases">
        <title>De-novo sequencing of pomegranate (Punica granatum L.) genome.</title>
        <authorList>
            <person name="Akparov Z."/>
            <person name="Amiraslanov A."/>
            <person name="Hajiyeva S."/>
            <person name="Abbasov M."/>
            <person name="Kaur K."/>
            <person name="Hamwieh A."/>
            <person name="Solovyev V."/>
            <person name="Salamov A."/>
            <person name="Braich B."/>
            <person name="Kosarev P."/>
            <person name="Mahmoud A."/>
            <person name="Hajiyev E."/>
            <person name="Babayeva S."/>
            <person name="Izzatullayeva V."/>
            <person name="Mammadov A."/>
            <person name="Mammadov A."/>
            <person name="Sharifova S."/>
            <person name="Ojaghi J."/>
            <person name="Eynullazada K."/>
            <person name="Bayramov B."/>
            <person name="Abdulazimova A."/>
            <person name="Shahmuradov I."/>
        </authorList>
    </citation>
    <scope>NUCLEOTIDE SEQUENCE [LARGE SCALE GENOMIC DNA]</scope>
    <source>
        <strain evidence="2">cv. AG2017</strain>
        <tissue evidence="1">Leaf</tissue>
    </source>
</reference>
<dbReference type="SUPFAM" id="SSF75632">
    <property type="entry name" value="Cullin homology domain"/>
    <property type="match status" value="1"/>
</dbReference>
<dbReference type="InterPro" id="IPR045093">
    <property type="entry name" value="Cullin"/>
</dbReference>
<gene>
    <name evidence="1" type="ORF">CRG98_040655</name>
</gene>
<keyword evidence="2" id="KW-1185">Reference proteome</keyword>
<dbReference type="Gene3D" id="4.10.1030.10">
    <property type="entry name" value="Ring Box Chain A, domain 5"/>
    <property type="match status" value="1"/>
</dbReference>
<dbReference type="EMBL" id="PGOL01003952">
    <property type="protein sequence ID" value="PKI38947.1"/>
    <property type="molecule type" value="Genomic_DNA"/>
</dbReference>
<dbReference type="PANTHER" id="PTHR11932">
    <property type="entry name" value="CULLIN"/>
    <property type="match status" value="1"/>
</dbReference>
<dbReference type="InterPro" id="IPR036317">
    <property type="entry name" value="Cullin_homology_sf"/>
</dbReference>
<dbReference type="AlphaFoldDB" id="A0A2I0I4R7"/>